<name>S5RQ19_9PROT</name>
<sequence length="57" mass="6717">MNTIIEIHNKNLPIFCPNKDMILWSSHPRIFLFIDKNGYAKCPYCNTKYKLNSNKKG</sequence>
<keyword evidence="3" id="KW-1185">Reference proteome</keyword>
<dbReference type="EMBL" id="CP003468">
    <property type="protein sequence ID" value="AGS06983.1"/>
    <property type="molecule type" value="Genomic_DNA"/>
</dbReference>
<protein>
    <recommendedName>
        <fullName evidence="1">Zinc finger CHCC-type domain-containing protein</fullName>
    </recommendedName>
</protein>
<dbReference type="InterPro" id="IPR019401">
    <property type="entry name" value="Znf_CHCC"/>
</dbReference>
<dbReference type="Gene3D" id="2.60.260.40">
    <property type="entry name" value="q5lls5 like domains"/>
    <property type="match status" value="1"/>
</dbReference>
<reference evidence="2 3" key="1">
    <citation type="journal article" date="2013" name="Curr. Biol.">
        <title>Defensive bacteriome symbiont with a drastically reduced genome.</title>
        <authorList>
            <person name="Nakabachi A."/>
            <person name="Ueoka R."/>
            <person name="Oshima K."/>
            <person name="Teta R."/>
            <person name="Mangoni A."/>
            <person name="Gurgui M."/>
            <person name="Oldham N.J."/>
            <person name="van Echten-Deckert G."/>
            <person name="Okamura K."/>
            <person name="Yamamoto K."/>
            <person name="Inoue H."/>
            <person name="Ohkuma M."/>
            <person name="Hongoh Y."/>
            <person name="Miyagishima S.Y."/>
            <person name="Hattori M."/>
            <person name="Piel J."/>
            <person name="Fukatsu T."/>
        </authorList>
    </citation>
    <scope>NUCLEOTIDE SEQUENCE [LARGE SCALE GENOMIC DNA]</scope>
    <source>
        <strain evidence="2 3">DC</strain>
    </source>
</reference>
<dbReference type="HOGENOM" id="CLU_083053_4_0_4"/>
<dbReference type="OrthoDB" id="9806844at2"/>
<evidence type="ECO:0000313" key="3">
    <source>
        <dbReference type="Proteomes" id="UP000015216"/>
    </source>
</evidence>
<dbReference type="Proteomes" id="UP000015216">
    <property type="component" value="Chromosome"/>
</dbReference>
<proteinExistence type="predicted"/>
<feature type="domain" description="Zinc finger CHCC-type" evidence="1">
    <location>
        <begin position="26"/>
        <end position="49"/>
    </location>
</feature>
<dbReference type="KEGG" id="ssdc:SSDC_01490"/>
<dbReference type="GeneID" id="301553255"/>
<dbReference type="eggNOG" id="COG4391">
    <property type="taxonomic scope" value="Bacteria"/>
</dbReference>
<organism evidence="2 3">
    <name type="scientific">Candidatus Profftella armatura</name>
    <dbReference type="NCBI Taxonomy" id="669502"/>
    <lineage>
        <taxon>Bacteria</taxon>
        <taxon>Pseudomonadati</taxon>
        <taxon>Pseudomonadota</taxon>
        <taxon>Betaproteobacteria</taxon>
        <taxon>Candidatus Profftella</taxon>
    </lineage>
</organism>
<dbReference type="Pfam" id="PF10276">
    <property type="entry name" value="zf-CHCC"/>
    <property type="match status" value="1"/>
</dbReference>
<dbReference type="RefSeq" id="WP_020915558.1">
    <property type="nucleotide sequence ID" value="NC_021885.1"/>
</dbReference>
<evidence type="ECO:0000313" key="2">
    <source>
        <dbReference type="EMBL" id="AGS06983.1"/>
    </source>
</evidence>
<dbReference type="AlphaFoldDB" id="S5RQ19"/>
<evidence type="ECO:0000259" key="1">
    <source>
        <dbReference type="Pfam" id="PF10276"/>
    </source>
</evidence>
<dbReference type="STRING" id="669502.SSDC_01490"/>
<gene>
    <name evidence="2" type="ORF">SSDC_01490</name>
</gene>
<accession>S5RQ19</accession>